<organism evidence="1 2">
    <name type="scientific">Paramecium tetraurelia</name>
    <dbReference type="NCBI Taxonomy" id="5888"/>
    <lineage>
        <taxon>Eukaryota</taxon>
        <taxon>Sar</taxon>
        <taxon>Alveolata</taxon>
        <taxon>Ciliophora</taxon>
        <taxon>Intramacronucleata</taxon>
        <taxon>Oligohymenophorea</taxon>
        <taxon>Peniculida</taxon>
        <taxon>Parameciidae</taxon>
        <taxon>Paramecium</taxon>
    </lineage>
</organism>
<evidence type="ECO:0000313" key="2">
    <source>
        <dbReference type="Proteomes" id="UP000000600"/>
    </source>
</evidence>
<dbReference type="AlphaFoldDB" id="A0CUQ8"/>
<dbReference type="OMA" id="QNDGREM"/>
<sequence length="470" mass="55275">MNIKLVNCKDSYNSSLFSDVLNPQPQKSKFCATFVKGTIQQFEIQLRGGGCGQSKPTSKVEEKLIIGVPNDLLIKLENYVSIINNKASLLIDPQQRNEVIIAFQWFMYNREHLNTCCVNQNLTQSIYTKSLNSFRELLKILPIYLRSSWFLCYQVLQICNDFLRIIYSFQIQNEDRKMELTMQQELLQDVEEFKGQLSIEQANVWNTGIEYEITLMKIMLMNCQTNSEEGKNLLINIVKNVAQSALAMSPTEDLIPSLIEGAKFLFLQYKDKVLYPEEVYATYYLFQTLKWTIVRQLKSQYSVYNQLKQLKDAFQQYILNSDNWIIHFSWISMIMDILAYRPILDKFEIVKGSPIEQQSMWNNLIENNLILSLPQNRNQGSAVLFQNQVKYFSKEINNLMEKQSIPKFKLISDSLLKGQFSQQINLWNFYKDFSFKNKHEITIKDYEIVLQNNDVLFIENQMNQFFFTNK</sequence>
<dbReference type="Proteomes" id="UP000000600">
    <property type="component" value="Unassembled WGS sequence"/>
</dbReference>
<dbReference type="KEGG" id="ptm:GSPATT00010726001"/>
<protein>
    <submittedName>
        <fullName evidence="1">Uncharacterized protein</fullName>
    </submittedName>
</protein>
<dbReference type="HOGENOM" id="CLU_582004_0_0_1"/>
<dbReference type="GeneID" id="5027707"/>
<keyword evidence="2" id="KW-1185">Reference proteome</keyword>
<dbReference type="OrthoDB" id="315653at2759"/>
<proteinExistence type="predicted"/>
<evidence type="ECO:0000313" key="1">
    <source>
        <dbReference type="EMBL" id="CAK74525.1"/>
    </source>
</evidence>
<dbReference type="InParanoid" id="A0CUQ8"/>
<name>A0CUQ8_PARTE</name>
<gene>
    <name evidence="1" type="ORF">GSPATT00010726001</name>
</gene>
<accession>A0CUQ8</accession>
<reference evidence="1 2" key="1">
    <citation type="journal article" date="2006" name="Nature">
        <title>Global trends of whole-genome duplications revealed by the ciliate Paramecium tetraurelia.</title>
        <authorList>
            <consortium name="Genoscope"/>
            <person name="Aury J.-M."/>
            <person name="Jaillon O."/>
            <person name="Duret L."/>
            <person name="Noel B."/>
            <person name="Jubin C."/>
            <person name="Porcel B.M."/>
            <person name="Segurens B."/>
            <person name="Daubin V."/>
            <person name="Anthouard V."/>
            <person name="Aiach N."/>
            <person name="Arnaiz O."/>
            <person name="Billaut A."/>
            <person name="Beisson J."/>
            <person name="Blanc I."/>
            <person name="Bouhouche K."/>
            <person name="Camara F."/>
            <person name="Duharcourt S."/>
            <person name="Guigo R."/>
            <person name="Gogendeau D."/>
            <person name="Katinka M."/>
            <person name="Keller A.-M."/>
            <person name="Kissmehl R."/>
            <person name="Klotz C."/>
            <person name="Koll F."/>
            <person name="Le Moue A."/>
            <person name="Lepere C."/>
            <person name="Malinsky S."/>
            <person name="Nowacki M."/>
            <person name="Nowak J.K."/>
            <person name="Plattner H."/>
            <person name="Poulain J."/>
            <person name="Ruiz F."/>
            <person name="Serrano V."/>
            <person name="Zagulski M."/>
            <person name="Dessen P."/>
            <person name="Betermier M."/>
            <person name="Weissenbach J."/>
            <person name="Scarpelli C."/>
            <person name="Schachter V."/>
            <person name="Sperling L."/>
            <person name="Meyer E."/>
            <person name="Cohen J."/>
            <person name="Wincker P."/>
        </authorList>
    </citation>
    <scope>NUCLEOTIDE SEQUENCE [LARGE SCALE GENOMIC DNA]</scope>
    <source>
        <strain evidence="1 2">Stock d4-2</strain>
    </source>
</reference>
<dbReference type="RefSeq" id="XP_001441922.1">
    <property type="nucleotide sequence ID" value="XM_001441885.1"/>
</dbReference>
<dbReference type="EMBL" id="CT868185">
    <property type="protein sequence ID" value="CAK74525.1"/>
    <property type="molecule type" value="Genomic_DNA"/>
</dbReference>